<gene>
    <name evidence="6" type="ORF">WG622_12755</name>
</gene>
<keyword evidence="2" id="KW-0051">Antiviral defense</keyword>
<protein>
    <submittedName>
        <fullName evidence="6">STING domain-containing protein</fullName>
    </submittedName>
</protein>
<organism evidence="6 7">
    <name type="scientific">Cognatishimia coralii</name>
    <dbReference type="NCBI Taxonomy" id="3083254"/>
    <lineage>
        <taxon>Bacteria</taxon>
        <taxon>Pseudomonadati</taxon>
        <taxon>Pseudomonadota</taxon>
        <taxon>Alphaproteobacteria</taxon>
        <taxon>Rhodobacterales</taxon>
        <taxon>Paracoccaceae</taxon>
        <taxon>Cognatishimia</taxon>
    </lineage>
</organism>
<feature type="domain" description="Prokaryotic STING" evidence="5">
    <location>
        <begin position="101"/>
        <end position="233"/>
    </location>
</feature>
<evidence type="ECO:0000256" key="2">
    <source>
        <dbReference type="ARBA" id="ARBA00023118"/>
    </source>
</evidence>
<keyword evidence="4" id="KW-0812">Transmembrane</keyword>
<evidence type="ECO:0000313" key="6">
    <source>
        <dbReference type="EMBL" id="MEJ5219118.1"/>
    </source>
</evidence>
<feature type="transmembrane region" description="Helical" evidence="4">
    <location>
        <begin position="12"/>
        <end position="32"/>
    </location>
</feature>
<keyword evidence="1" id="KW-0547">Nucleotide-binding</keyword>
<dbReference type="EMBL" id="JBBGAZ010000006">
    <property type="protein sequence ID" value="MEJ5219118.1"/>
    <property type="molecule type" value="Genomic_DNA"/>
</dbReference>
<comment type="similarity">
    <text evidence="3">In the C-terminal section; belongs to the bacterial STING family.</text>
</comment>
<evidence type="ECO:0000259" key="5">
    <source>
        <dbReference type="Pfam" id="PF20300"/>
    </source>
</evidence>
<reference evidence="6 7" key="1">
    <citation type="submission" date="2024-03" db="EMBL/GenBank/DDBJ databases">
        <title>Cognatishimia coralii sp. nov., a marine bacterium isolated from coral surrounding seawater.</title>
        <authorList>
            <person name="Liu X."/>
            <person name="Liu S."/>
            <person name="Sun H."/>
            <person name="Zhang Y."/>
        </authorList>
    </citation>
    <scope>NUCLEOTIDE SEQUENCE [LARGE SCALE GENOMIC DNA]</scope>
    <source>
        <strain evidence="6 7">D5M38</strain>
    </source>
</reference>
<name>A0ABU8QI92_9RHOB</name>
<dbReference type="RefSeq" id="WP_339403939.1">
    <property type="nucleotide sequence ID" value="NZ_JBBGAZ010000006.1"/>
</dbReference>
<evidence type="ECO:0000256" key="4">
    <source>
        <dbReference type="SAM" id="Phobius"/>
    </source>
</evidence>
<dbReference type="InterPro" id="IPR046876">
    <property type="entry name" value="Prok_STING"/>
</dbReference>
<feature type="transmembrane region" description="Helical" evidence="4">
    <location>
        <begin position="70"/>
        <end position="91"/>
    </location>
</feature>
<proteinExistence type="inferred from homology"/>
<evidence type="ECO:0000256" key="1">
    <source>
        <dbReference type="ARBA" id="ARBA00022741"/>
    </source>
</evidence>
<keyword evidence="4" id="KW-0472">Membrane</keyword>
<keyword evidence="4" id="KW-1133">Transmembrane helix</keyword>
<accession>A0ABU8QI92</accession>
<evidence type="ECO:0000256" key="3">
    <source>
        <dbReference type="ARBA" id="ARBA00034315"/>
    </source>
</evidence>
<dbReference type="Pfam" id="PF20300">
    <property type="entry name" value="prok_STING"/>
    <property type="match status" value="1"/>
</dbReference>
<dbReference type="Proteomes" id="UP001368270">
    <property type="component" value="Unassembled WGS sequence"/>
</dbReference>
<evidence type="ECO:0000313" key="7">
    <source>
        <dbReference type="Proteomes" id="UP001368270"/>
    </source>
</evidence>
<keyword evidence="7" id="KW-1185">Reference proteome</keyword>
<sequence>MFSWLRSRNVFWWVIIAFCFTCICFVVISAVLTNAQSVQFEWLLKLRSQLETLGWMPVFQTVGELMQDDALYAISVGVLFSLLSTGLIFVFKISSIRKVAIQAIAYGYFENFLIRLVKHCTANYPHYRIVLVRPTFQLVEYPDVYMEDIKARLRALGFETVKEMTDENFVRNALFVQRKDNPPIPLFIDIPTTLKTLRKILELEADMPAGKIVEHRWWRTRFAQLCREFEKSIGQVLPTNSWGNIVFIDSQNTAKFEAQLLAEIEKLESLLRDRS</sequence>
<comment type="caution">
    <text evidence="6">The sequence shown here is derived from an EMBL/GenBank/DDBJ whole genome shotgun (WGS) entry which is preliminary data.</text>
</comment>